<proteinExistence type="predicted"/>
<organism evidence="1">
    <name type="scientific">Heligmosomoides polygyrus</name>
    <name type="common">Parasitic roundworm</name>
    <dbReference type="NCBI Taxonomy" id="6339"/>
    <lineage>
        <taxon>Eukaryota</taxon>
        <taxon>Metazoa</taxon>
        <taxon>Ecdysozoa</taxon>
        <taxon>Nematoda</taxon>
        <taxon>Chromadorea</taxon>
        <taxon>Rhabditida</taxon>
        <taxon>Rhabditina</taxon>
        <taxon>Rhabditomorpha</taxon>
        <taxon>Strongyloidea</taxon>
        <taxon>Heligmosomidae</taxon>
        <taxon>Heligmosomoides</taxon>
    </lineage>
</organism>
<sequence length="142" mass="15129">MIWSMGLVASCCASSVTVTTTKKDDGSVHANAKDLSSGCISNVSSIGWRRLQRNSKFSVRRVGQSLTLSPVAKKGLIKFKFGRSLKKTVLSGLVLAPRLVSGCVCPSVSPSVCPSVFPSVCPSVCPSVVHLAFHKRRVRRPG</sequence>
<accession>A0A3P8J0Z6</accession>
<name>A0A3P8J0Z6_HELPZ</name>
<protein>
    <submittedName>
        <fullName evidence="1">Uncharacterized protein</fullName>
    </submittedName>
</protein>
<reference evidence="1" key="1">
    <citation type="submission" date="2018-11" db="EMBL/GenBank/DDBJ databases">
        <authorList>
            <consortium name="Pathogen Informatics"/>
        </authorList>
    </citation>
    <scope>NUCLEOTIDE SEQUENCE [LARGE SCALE GENOMIC DNA]</scope>
</reference>
<dbReference type="EMBL" id="UZAH01042870">
    <property type="protein sequence ID" value="VDP62489.1"/>
    <property type="molecule type" value="Genomic_DNA"/>
</dbReference>
<gene>
    <name evidence="1" type="ORF">HPBE_LOCUS27290</name>
</gene>
<evidence type="ECO:0000313" key="1">
    <source>
        <dbReference type="EMBL" id="VDP62489.1"/>
    </source>
</evidence>
<dbReference type="AlphaFoldDB" id="A0A3P8J0Z6"/>